<dbReference type="AlphaFoldDB" id="A0A1B8GAT0"/>
<accession>A0A1B8GAT0</accession>
<proteinExistence type="predicted"/>
<dbReference type="GeneID" id="28842270"/>
<reference evidence="2 3" key="1">
    <citation type="submission" date="2016-03" db="EMBL/GenBank/DDBJ databases">
        <title>Comparative genomics of Pseudogymnoascus destructans, the fungus causing white-nose syndrome of bats.</title>
        <authorList>
            <person name="Palmer J.M."/>
            <person name="Drees K.P."/>
            <person name="Foster J.T."/>
            <person name="Lindner D.L."/>
        </authorList>
    </citation>
    <scope>NUCLEOTIDE SEQUENCE [LARGE SCALE GENOMIC DNA]</scope>
    <source>
        <strain evidence="2 3">UAMH 10579</strain>
    </source>
</reference>
<dbReference type="STRING" id="342668.A0A1B8GAT0"/>
<protein>
    <recommendedName>
        <fullName evidence="1">DUF7708 domain-containing protein</fullName>
    </recommendedName>
</protein>
<dbReference type="EMBL" id="KV460260">
    <property type="protein sequence ID" value="OBT92949.1"/>
    <property type="molecule type" value="Genomic_DNA"/>
</dbReference>
<evidence type="ECO:0000313" key="3">
    <source>
        <dbReference type="Proteomes" id="UP000091956"/>
    </source>
</evidence>
<organism evidence="2 3">
    <name type="scientific">Pseudogymnoascus verrucosus</name>
    <dbReference type="NCBI Taxonomy" id="342668"/>
    <lineage>
        <taxon>Eukaryota</taxon>
        <taxon>Fungi</taxon>
        <taxon>Dikarya</taxon>
        <taxon>Ascomycota</taxon>
        <taxon>Pezizomycotina</taxon>
        <taxon>Leotiomycetes</taxon>
        <taxon>Thelebolales</taxon>
        <taxon>Thelebolaceae</taxon>
        <taxon>Pseudogymnoascus</taxon>
    </lineage>
</organism>
<sequence length="177" mass="20243">MSQHHPEYVSLVWGAIKFCFISIINREVLVAQLSKALAQIADALPRAALTLVLFPTEMMRNAVATIYAQVTKFLIWALNWYSEGRLKHMYHVITQPFSPRYKDILEEIQTCSRTIESVVSDAAQAEVRDMHIIIRELKKIAVEHYSLTSTRLLNTNRQLSELQVSEIITFVATTPLL</sequence>
<dbReference type="InterPro" id="IPR056125">
    <property type="entry name" value="DUF7708"/>
</dbReference>
<evidence type="ECO:0000259" key="1">
    <source>
        <dbReference type="Pfam" id="PF24809"/>
    </source>
</evidence>
<feature type="domain" description="DUF7708" evidence="1">
    <location>
        <begin position="1"/>
        <end position="126"/>
    </location>
</feature>
<evidence type="ECO:0000313" key="2">
    <source>
        <dbReference type="EMBL" id="OBT92949.1"/>
    </source>
</evidence>
<gene>
    <name evidence="2" type="ORF">VE01_08884</name>
</gene>
<dbReference type="Proteomes" id="UP000091956">
    <property type="component" value="Unassembled WGS sequence"/>
</dbReference>
<dbReference type="Pfam" id="PF24809">
    <property type="entry name" value="DUF7708"/>
    <property type="match status" value="1"/>
</dbReference>
<dbReference type="RefSeq" id="XP_018126682.1">
    <property type="nucleotide sequence ID" value="XM_018278303.1"/>
</dbReference>
<name>A0A1B8GAT0_9PEZI</name>
<reference evidence="3" key="2">
    <citation type="journal article" date="2018" name="Nat. Commun.">
        <title>Extreme sensitivity to ultraviolet light in the fungal pathogen causing white-nose syndrome of bats.</title>
        <authorList>
            <person name="Palmer J.M."/>
            <person name="Drees K.P."/>
            <person name="Foster J.T."/>
            <person name="Lindner D.L."/>
        </authorList>
    </citation>
    <scope>NUCLEOTIDE SEQUENCE [LARGE SCALE GENOMIC DNA]</scope>
    <source>
        <strain evidence="3">UAMH 10579</strain>
    </source>
</reference>
<keyword evidence="3" id="KW-1185">Reference proteome</keyword>